<feature type="transmembrane region" description="Helical" evidence="1">
    <location>
        <begin position="12"/>
        <end position="31"/>
    </location>
</feature>
<evidence type="ECO:0000313" key="2">
    <source>
        <dbReference type="EMBL" id="CUO70082.1"/>
    </source>
</evidence>
<proteinExistence type="predicted"/>
<evidence type="ECO:0000313" key="3">
    <source>
        <dbReference type="Proteomes" id="UP000095558"/>
    </source>
</evidence>
<keyword evidence="1" id="KW-0472">Membrane</keyword>
<evidence type="ECO:0000256" key="1">
    <source>
        <dbReference type="SAM" id="Phobius"/>
    </source>
</evidence>
<dbReference type="RefSeq" id="WP_042400783.1">
    <property type="nucleotide sequence ID" value="NZ_CYYT01000040.1"/>
</dbReference>
<dbReference type="OrthoDB" id="1933790at2"/>
<dbReference type="GeneID" id="83012788"/>
<keyword evidence="1" id="KW-1133">Transmembrane helix</keyword>
<gene>
    <name evidence="2" type="ORF">ERS852470_03107</name>
</gene>
<protein>
    <submittedName>
        <fullName evidence="2">Putative reticulocyte-binding protein</fullName>
    </submittedName>
</protein>
<dbReference type="EMBL" id="CYZV01000041">
    <property type="protein sequence ID" value="CUO70082.1"/>
    <property type="molecule type" value="Genomic_DNA"/>
</dbReference>
<organism evidence="2 3">
    <name type="scientific">Clostridium disporicum</name>
    <dbReference type="NCBI Taxonomy" id="84024"/>
    <lineage>
        <taxon>Bacteria</taxon>
        <taxon>Bacillati</taxon>
        <taxon>Bacillota</taxon>
        <taxon>Clostridia</taxon>
        <taxon>Eubacteriales</taxon>
        <taxon>Clostridiaceae</taxon>
        <taxon>Clostridium</taxon>
    </lineage>
</organism>
<accession>A0A174H4W6</accession>
<reference evidence="2 3" key="1">
    <citation type="submission" date="2015-09" db="EMBL/GenBank/DDBJ databases">
        <authorList>
            <consortium name="Pathogen Informatics"/>
        </authorList>
    </citation>
    <scope>NUCLEOTIDE SEQUENCE [LARGE SCALE GENOMIC DNA]</scope>
    <source>
        <strain evidence="2 3">2789STDY5834855</strain>
    </source>
</reference>
<dbReference type="AlphaFoldDB" id="A0A174H4W6"/>
<name>A0A174H4W6_9CLOT</name>
<keyword evidence="1" id="KW-0812">Transmembrane</keyword>
<dbReference type="Proteomes" id="UP000095558">
    <property type="component" value="Unassembled WGS sequence"/>
</dbReference>
<sequence length="218" mass="25870">MKSRTNIKDNCFLIVVFILMISFTMNIYQAIENKKYTYELGKQNYNKIEEIRYRNESILSILDSCVSAGSVNNIDLFTLYRNYSKISEVELSLWSNYLNSDNSIFMNKRSNSKNIVLNTTSKNELYSEIEELLYSYIQNDMTEKIDVIELKGKVLTDFKQLKDMATDLNNYFTEFYSKNCNVPDSKKEKTMIQEDYWVDILQGMQEVNNKYVEYEFVY</sequence>